<reference evidence="1 2" key="1">
    <citation type="submission" date="2015-01" db="EMBL/GenBank/DDBJ databases">
        <title>Evolution of Trichinella species and genotypes.</title>
        <authorList>
            <person name="Korhonen P.K."/>
            <person name="Edoardo P."/>
            <person name="Giuseppe L.R."/>
            <person name="Gasser R.B."/>
        </authorList>
    </citation>
    <scope>NUCLEOTIDE SEQUENCE [LARGE SCALE GENOMIC DNA]</scope>
    <source>
        <strain evidence="1">ISS120</strain>
    </source>
</reference>
<keyword evidence="2" id="KW-1185">Reference proteome</keyword>
<comment type="caution">
    <text evidence="1">The sequence shown here is derived from an EMBL/GenBank/DDBJ whole genome shotgun (WGS) entry which is preliminary data.</text>
</comment>
<accession>A0A0V0Z994</accession>
<name>A0A0V0Z994_TRIBR</name>
<organism evidence="1 2">
    <name type="scientific">Trichinella britovi</name>
    <name type="common">Parasitic roundworm</name>
    <dbReference type="NCBI Taxonomy" id="45882"/>
    <lineage>
        <taxon>Eukaryota</taxon>
        <taxon>Metazoa</taxon>
        <taxon>Ecdysozoa</taxon>
        <taxon>Nematoda</taxon>
        <taxon>Enoplea</taxon>
        <taxon>Dorylaimia</taxon>
        <taxon>Trichinellida</taxon>
        <taxon>Trichinellidae</taxon>
        <taxon>Trichinella</taxon>
    </lineage>
</organism>
<protein>
    <submittedName>
        <fullName evidence="1">Uncharacterized protein</fullName>
    </submittedName>
</protein>
<evidence type="ECO:0000313" key="1">
    <source>
        <dbReference type="EMBL" id="KRY08920.1"/>
    </source>
</evidence>
<dbReference type="Proteomes" id="UP000054653">
    <property type="component" value="Unassembled WGS sequence"/>
</dbReference>
<dbReference type="AlphaFoldDB" id="A0A0V0Z994"/>
<gene>
    <name evidence="1" type="ORF">T03_10317</name>
</gene>
<proteinExistence type="predicted"/>
<dbReference type="EMBL" id="JYDI01003952">
    <property type="protein sequence ID" value="KRY08920.1"/>
    <property type="molecule type" value="Genomic_DNA"/>
</dbReference>
<evidence type="ECO:0000313" key="2">
    <source>
        <dbReference type="Proteomes" id="UP000054653"/>
    </source>
</evidence>
<sequence length="51" mass="5949">MIASITFALNKMRNQNGISELKLFRKNELIKHETSSIAILRVDGRIFRDCR</sequence>